<proteinExistence type="predicted"/>
<organism evidence="1 2">
    <name type="scientific">Necator americanus</name>
    <name type="common">Human hookworm</name>
    <dbReference type="NCBI Taxonomy" id="51031"/>
    <lineage>
        <taxon>Eukaryota</taxon>
        <taxon>Metazoa</taxon>
        <taxon>Ecdysozoa</taxon>
        <taxon>Nematoda</taxon>
        <taxon>Chromadorea</taxon>
        <taxon>Rhabditida</taxon>
        <taxon>Rhabditina</taxon>
        <taxon>Rhabditomorpha</taxon>
        <taxon>Strongyloidea</taxon>
        <taxon>Ancylostomatidae</taxon>
        <taxon>Bunostominae</taxon>
        <taxon>Necator</taxon>
    </lineage>
</organism>
<comment type="caution">
    <text evidence="1">The sequence shown here is derived from an EMBL/GenBank/DDBJ whole genome shotgun (WGS) entry which is preliminary data.</text>
</comment>
<dbReference type="EMBL" id="JAVFWL010000005">
    <property type="protein sequence ID" value="KAK6753907.1"/>
    <property type="molecule type" value="Genomic_DNA"/>
</dbReference>
<dbReference type="InterPro" id="IPR035109">
    <property type="entry name" value="ASPR"/>
</dbReference>
<evidence type="ECO:0000313" key="2">
    <source>
        <dbReference type="Proteomes" id="UP001303046"/>
    </source>
</evidence>
<dbReference type="Pfam" id="PF17641">
    <property type="entry name" value="ASPRs"/>
    <property type="match status" value="1"/>
</dbReference>
<keyword evidence="2" id="KW-1185">Reference proteome</keyword>
<gene>
    <name evidence="1" type="primary">Necator_chrV.g17889</name>
    <name evidence="1" type="ORF">RB195_013099</name>
</gene>
<evidence type="ECO:0008006" key="3">
    <source>
        <dbReference type="Google" id="ProtNLM"/>
    </source>
</evidence>
<evidence type="ECO:0000313" key="1">
    <source>
        <dbReference type="EMBL" id="KAK6753907.1"/>
    </source>
</evidence>
<reference evidence="1 2" key="1">
    <citation type="submission" date="2023-08" db="EMBL/GenBank/DDBJ databases">
        <title>A Necator americanus chromosomal reference genome.</title>
        <authorList>
            <person name="Ilik V."/>
            <person name="Petrzelkova K.J."/>
            <person name="Pardy F."/>
            <person name="Fuh T."/>
            <person name="Niatou-Singa F.S."/>
            <person name="Gouil Q."/>
            <person name="Baker L."/>
            <person name="Ritchie M.E."/>
            <person name="Jex A.R."/>
            <person name="Gazzola D."/>
            <person name="Li H."/>
            <person name="Toshio Fujiwara R."/>
            <person name="Zhan B."/>
            <person name="Aroian R.V."/>
            <person name="Pafco B."/>
            <person name="Schwarz E.M."/>
        </authorList>
    </citation>
    <scope>NUCLEOTIDE SEQUENCE [LARGE SCALE GENOMIC DNA]</scope>
    <source>
        <strain evidence="1 2">Aroian</strain>
        <tissue evidence="1">Whole animal</tissue>
    </source>
</reference>
<sequence length="177" mass="20482">MLGSVFLYRMPCPSIRLDTRCPLLYTEGSLQPVHPMVLLFMCNVVQYKTFVKRITPNWLSWLLSARRLSRGNVGELIPYSPPENSSNYLDYDCQMELKLKGKGSLLTNFVTSLFTRKPDVHVEHESENDPFDAQTFAFEAASRWAFEKYDKIKDLKRFGCNYQVSGKKHHIACDFAK</sequence>
<accession>A0ABR1DU24</accession>
<protein>
    <recommendedName>
        <fullName evidence="3">SCP domain-containing protein</fullName>
    </recommendedName>
</protein>
<dbReference type="Proteomes" id="UP001303046">
    <property type="component" value="Unassembled WGS sequence"/>
</dbReference>
<name>A0ABR1DU24_NECAM</name>